<feature type="domain" description="Fibronectin type-III" evidence="1">
    <location>
        <begin position="310"/>
        <end position="399"/>
    </location>
</feature>
<name>A0AAE3R3B8_9BACT</name>
<organism evidence="2 3">
    <name type="scientific">Xanthocytophaga agilis</name>
    <dbReference type="NCBI Taxonomy" id="3048010"/>
    <lineage>
        <taxon>Bacteria</taxon>
        <taxon>Pseudomonadati</taxon>
        <taxon>Bacteroidota</taxon>
        <taxon>Cytophagia</taxon>
        <taxon>Cytophagales</taxon>
        <taxon>Rhodocytophagaceae</taxon>
        <taxon>Xanthocytophaga</taxon>
    </lineage>
</organism>
<dbReference type="Proteomes" id="UP001232063">
    <property type="component" value="Unassembled WGS sequence"/>
</dbReference>
<evidence type="ECO:0000313" key="2">
    <source>
        <dbReference type="EMBL" id="MDJ1499912.1"/>
    </source>
</evidence>
<reference evidence="2" key="1">
    <citation type="submission" date="2023-05" db="EMBL/GenBank/DDBJ databases">
        <authorList>
            <person name="Zhang X."/>
        </authorList>
    </citation>
    <scope>NUCLEOTIDE SEQUENCE</scope>
    <source>
        <strain evidence="2">BD1B2-1</strain>
    </source>
</reference>
<dbReference type="InterPro" id="IPR013783">
    <property type="entry name" value="Ig-like_fold"/>
</dbReference>
<protein>
    <submittedName>
        <fullName evidence="2">Fibronectin type III domain-containing protein</fullName>
    </submittedName>
</protein>
<dbReference type="SMART" id="SM00060">
    <property type="entry name" value="FN3"/>
    <property type="match status" value="2"/>
</dbReference>
<dbReference type="AlphaFoldDB" id="A0AAE3R3B8"/>
<comment type="caution">
    <text evidence="2">The sequence shown here is derived from an EMBL/GenBank/DDBJ whole genome shotgun (WGS) entry which is preliminary data.</text>
</comment>
<dbReference type="Gene3D" id="2.60.40.10">
    <property type="entry name" value="Immunoglobulins"/>
    <property type="match status" value="2"/>
</dbReference>
<dbReference type="CDD" id="cd00063">
    <property type="entry name" value="FN3"/>
    <property type="match status" value="1"/>
</dbReference>
<dbReference type="RefSeq" id="WP_314509451.1">
    <property type="nucleotide sequence ID" value="NZ_JASJOU010000001.1"/>
</dbReference>
<dbReference type="InterPro" id="IPR003961">
    <property type="entry name" value="FN3_dom"/>
</dbReference>
<dbReference type="InterPro" id="IPR036116">
    <property type="entry name" value="FN3_sf"/>
</dbReference>
<proteinExistence type="predicted"/>
<gene>
    <name evidence="2" type="ORF">QNI22_04620</name>
</gene>
<dbReference type="Pfam" id="PF00041">
    <property type="entry name" value="fn3"/>
    <property type="match status" value="1"/>
</dbReference>
<dbReference type="SUPFAM" id="SSF49265">
    <property type="entry name" value="Fibronectin type III"/>
    <property type="match status" value="1"/>
</dbReference>
<sequence>MRYIKRMKANVVQTKIRYLYLVLVCSLLTFPAVGQQIQPLQLTTQLIPPYSLNLADYASEGNEKIRVIVLQRDLSRPEYQVRLVLRVELNGKTILQTAPSFQPPPITLEPGTPTILSGADLAAYVDSRNLTFIGMDRNQYEKTKTLPEGSYTFCFTAYDYRRQDVAVSNAGCAMYFLSKNEPPLINTPACGSRVTARDPQQIIFSWLPRNTASPTSAANTEYEFSLYENRIKGRNINNVVQTSTPIFATRTDFTQLVYGLSEPMLIDSMEYVWRVRAIDKEGKDAFRNNGYSEVCSFLYGGNKATFTLGQVQNFRVEAQTYRRAQMSWTQDAAQFDSYRIEYKKKGDGYEWNRIEEKDSAYVKVFDLAANTEYEARIQGKKEGFMGPYSAITTFKTPERVAVQCGDSTSQTAQQLGEPLRNLLVNESITARSLDITLTEVRQANGQDGYYSGEGRVAVGFLAGASFGVKFENVYVNENREVTRGTIYFLTMPIEEWVDQTLANQAARDSARTLSKQQEENQEKYADYEFSDKIALYDNIAIADIQVGSDGKVTLVDEKGKAYTARTQEIPQQLDKPLIVEDKNGDQWIVESGKDPVKVPGGGLPEIDVTGVSNAVASVVLKALKELKQEASAKKDSITTSYVSLSEKAISTQEVLTDVDTASLSQKYFFAGESQNTISTDNTEDESIVNAGKLAKASIAYFYTKVIYGFADKVYDTRKKCKELALLVTENSETLADTLKKLQDDGTSEEKQIQIAKQQIQKNINQYIYSYWNSFSK</sequence>
<accession>A0AAE3R3B8</accession>
<keyword evidence="3" id="KW-1185">Reference proteome</keyword>
<dbReference type="EMBL" id="JASJOU010000001">
    <property type="protein sequence ID" value="MDJ1499912.1"/>
    <property type="molecule type" value="Genomic_DNA"/>
</dbReference>
<evidence type="ECO:0000259" key="1">
    <source>
        <dbReference type="PROSITE" id="PS50853"/>
    </source>
</evidence>
<evidence type="ECO:0000313" key="3">
    <source>
        <dbReference type="Proteomes" id="UP001232063"/>
    </source>
</evidence>
<dbReference type="PROSITE" id="PS50853">
    <property type="entry name" value="FN3"/>
    <property type="match status" value="1"/>
</dbReference>